<dbReference type="EMBL" id="JAIQ01000112">
    <property type="protein sequence ID" value="KLD98754.1"/>
    <property type="molecule type" value="Genomic_DNA"/>
</dbReference>
<proteinExistence type="predicted"/>
<accession>A0A0G9JYW2</accession>
<dbReference type="Proteomes" id="UP000035514">
    <property type="component" value="Unassembled WGS sequence"/>
</dbReference>
<comment type="caution">
    <text evidence="3">The sequence shown here is derived from an EMBL/GenBank/DDBJ whole genome shotgun (WGS) entry which is preliminary data.</text>
</comment>
<name>A0A0G9JYW2_9BACT</name>
<feature type="transmembrane region" description="Helical" evidence="1">
    <location>
        <begin position="164"/>
        <end position="188"/>
    </location>
</feature>
<evidence type="ECO:0000313" key="4">
    <source>
        <dbReference type="Proteomes" id="UP000035514"/>
    </source>
</evidence>
<keyword evidence="3" id="KW-0503">Monooxygenase</keyword>
<keyword evidence="1" id="KW-0472">Membrane</keyword>
<keyword evidence="1" id="KW-0812">Transmembrane</keyword>
<feature type="domain" description="Urease accessory protein UreH-like transmembrane" evidence="2">
    <location>
        <begin position="9"/>
        <end position="215"/>
    </location>
</feature>
<evidence type="ECO:0000259" key="2">
    <source>
        <dbReference type="Pfam" id="PF13386"/>
    </source>
</evidence>
<sequence length="236" mass="25803">MEAISIITIISIAFLGSFGHCVGMCGGIVIAYSSTKIKNEYSKKTQTFAHLLYSFGRVTTYMILGALFGFVGGVVSFDNLTSGILLLITGVLMVLVGFSLLGKIKFLTILEHSCSKSPLYQKTFKSLLSSESLFSFYLLGMLNGLLPCGFVYVFAITAASTGSAFWGAFVMFIFGLSTIPALFSLGFFIGLFKQSNLRDLFIKIASILVIIFGIYISYKGYEYIIDPTKTILNCHI</sequence>
<feature type="transmembrane region" description="Helical" evidence="1">
    <location>
        <begin position="51"/>
        <end position="77"/>
    </location>
</feature>
<feature type="transmembrane region" description="Helical" evidence="1">
    <location>
        <begin position="6"/>
        <end position="30"/>
    </location>
</feature>
<dbReference type="Pfam" id="PF13386">
    <property type="entry name" value="DsbD_2"/>
    <property type="match status" value="1"/>
</dbReference>
<dbReference type="AlphaFoldDB" id="A0A0G9JYW2"/>
<reference evidence="3 4" key="1">
    <citation type="submission" date="2014-01" db="EMBL/GenBank/DDBJ databases">
        <title>Development of a Comparative Genomic Fingerprinting Assay for High Resolution Genotyping of Arcobacter butzleri.</title>
        <authorList>
            <person name="Webb A.L."/>
            <person name="Inglis G.D."/>
            <person name="Kruczkiewicz P."/>
            <person name="Selinger L.B."/>
            <person name="Taboada E.N."/>
        </authorList>
    </citation>
    <scope>NUCLEOTIDE SEQUENCE [LARGE SCALE GENOMIC DNA]</scope>
    <source>
        <strain evidence="3 4">L348</strain>
    </source>
</reference>
<dbReference type="InterPro" id="IPR039447">
    <property type="entry name" value="UreH-like_TM_dom"/>
</dbReference>
<feature type="transmembrane region" description="Helical" evidence="1">
    <location>
        <begin position="134"/>
        <end position="158"/>
    </location>
</feature>
<evidence type="ECO:0000256" key="1">
    <source>
        <dbReference type="SAM" id="Phobius"/>
    </source>
</evidence>
<feature type="transmembrane region" description="Helical" evidence="1">
    <location>
        <begin position="200"/>
        <end position="218"/>
    </location>
</feature>
<gene>
    <name evidence="3" type="ORF">AA20_07980</name>
</gene>
<protein>
    <submittedName>
        <fullName evidence="3">Beta-carotene 15,15-monooxygenase</fullName>
    </submittedName>
</protein>
<dbReference type="GO" id="GO:0004497">
    <property type="term" value="F:monooxygenase activity"/>
    <property type="evidence" value="ECO:0007669"/>
    <property type="project" value="UniProtKB-KW"/>
</dbReference>
<dbReference type="PANTHER" id="PTHR42208">
    <property type="entry name" value="HEAVY METAL TRANSPORTER-RELATED"/>
    <property type="match status" value="1"/>
</dbReference>
<dbReference type="PATRIC" id="fig|1447256.3.peg.1555"/>
<organism evidence="3 4">
    <name type="scientific">Aliarcobacter butzleri L348</name>
    <dbReference type="NCBI Taxonomy" id="1447256"/>
    <lineage>
        <taxon>Bacteria</taxon>
        <taxon>Pseudomonadati</taxon>
        <taxon>Campylobacterota</taxon>
        <taxon>Epsilonproteobacteria</taxon>
        <taxon>Campylobacterales</taxon>
        <taxon>Arcobacteraceae</taxon>
        <taxon>Aliarcobacter</taxon>
    </lineage>
</organism>
<dbReference type="RefSeq" id="WP_046996900.1">
    <property type="nucleotide sequence ID" value="NZ_JAIQ01000112.1"/>
</dbReference>
<keyword evidence="3" id="KW-0560">Oxidoreductase</keyword>
<keyword evidence="1" id="KW-1133">Transmembrane helix</keyword>
<dbReference type="PANTHER" id="PTHR42208:SF1">
    <property type="entry name" value="HEAVY METAL TRANSPORTER"/>
    <property type="match status" value="1"/>
</dbReference>
<feature type="transmembrane region" description="Helical" evidence="1">
    <location>
        <begin position="83"/>
        <end position="101"/>
    </location>
</feature>
<evidence type="ECO:0000313" key="3">
    <source>
        <dbReference type="EMBL" id="KLD98754.1"/>
    </source>
</evidence>